<feature type="transmembrane region" description="Helical" evidence="13">
    <location>
        <begin position="232"/>
        <end position="250"/>
    </location>
</feature>
<evidence type="ECO:0000256" key="9">
    <source>
        <dbReference type="ARBA" id="ARBA00022989"/>
    </source>
</evidence>
<dbReference type="NCBIfam" id="TIGR00328">
    <property type="entry name" value="flhB"/>
    <property type="match status" value="1"/>
</dbReference>
<dbReference type="Pfam" id="PF01312">
    <property type="entry name" value="Bac_export_2"/>
    <property type="match status" value="1"/>
</dbReference>
<dbReference type="FunFam" id="3.40.1690.10:FF:000001">
    <property type="entry name" value="Flagellar biosynthetic protein FlhB"/>
    <property type="match status" value="1"/>
</dbReference>
<sequence length="400" mass="45009">MTASTPVHPRLFVPASSGSLLSEERIEISAVLELMDLQWFAAEDEGRTEDPTDYKIRKAREEGRVAKSQELNGALVLLLPAISLILFAPWMLNTFVELIRFYFSRSASTELNDPALVGAFFHYFIRLVLPVTLTALVSGVASNVLQNGGFIFSVKSITPKLSKISPNFARFFSKALFSAEGLFNLAKSLIKVAIIVLVAWSSIRGEIPKLVTMLEAGFWSSIVFIADMASRLLLTAGFLFLAISIPDYIFQRRQFMESLKMTKQEIKEEYKQMEGDPLVKSRLRQRMRELLSQNMAVNVPKADVIITNPTHYAVAMQWDRSTMRAPMLTAKGADQLALRIREIAREHEVPIVENRPLARALYAEVEIGDMIPDEYYQALAVILAKVYALNSKKSQIVREL</sequence>
<dbReference type="InterPro" id="IPR006135">
    <property type="entry name" value="T3SS_substrate_exporter"/>
</dbReference>
<evidence type="ECO:0000256" key="8">
    <source>
        <dbReference type="ARBA" id="ARBA00022927"/>
    </source>
</evidence>
<name>A0AAE3EJT4_9SPIR</name>
<evidence type="ECO:0000256" key="11">
    <source>
        <dbReference type="ARBA" id="ARBA00023225"/>
    </source>
</evidence>
<dbReference type="Gene3D" id="6.10.250.2080">
    <property type="match status" value="1"/>
</dbReference>
<organism evidence="14 15">
    <name type="scientific">Teretinema zuelzerae</name>
    <dbReference type="NCBI Taxonomy" id="156"/>
    <lineage>
        <taxon>Bacteria</taxon>
        <taxon>Pseudomonadati</taxon>
        <taxon>Spirochaetota</taxon>
        <taxon>Spirochaetia</taxon>
        <taxon>Spirochaetales</taxon>
        <taxon>Treponemataceae</taxon>
        <taxon>Teretinema</taxon>
    </lineage>
</organism>
<dbReference type="PANTHER" id="PTHR30531">
    <property type="entry name" value="FLAGELLAR BIOSYNTHETIC PROTEIN FLHB"/>
    <property type="match status" value="1"/>
</dbReference>
<dbReference type="PANTHER" id="PTHR30531:SF12">
    <property type="entry name" value="FLAGELLAR BIOSYNTHETIC PROTEIN FLHB"/>
    <property type="match status" value="1"/>
</dbReference>
<comment type="function">
    <text evidence="12 13">Required for formation of the rod structure in the basal body of the flagellar apparatus. Together with FliI and FliH, may constitute the export apparatus of flagellin.</text>
</comment>
<comment type="caution">
    <text evidence="14">The sequence shown here is derived from an EMBL/GenBank/DDBJ whole genome shotgun (WGS) entry which is preliminary data.</text>
</comment>
<keyword evidence="4 13" id="KW-0813">Transport</keyword>
<keyword evidence="14" id="KW-0966">Cell projection</keyword>
<dbReference type="GO" id="GO:0009306">
    <property type="term" value="P:protein secretion"/>
    <property type="evidence" value="ECO:0007669"/>
    <property type="project" value="InterPro"/>
</dbReference>
<dbReference type="InterPro" id="IPR029025">
    <property type="entry name" value="T3SS_substrate_exporter_C"/>
</dbReference>
<dbReference type="PRINTS" id="PR00950">
    <property type="entry name" value="TYPE3IMSPROT"/>
</dbReference>
<evidence type="ECO:0000256" key="5">
    <source>
        <dbReference type="ARBA" id="ARBA00022475"/>
    </source>
</evidence>
<evidence type="ECO:0000256" key="1">
    <source>
        <dbReference type="ARBA" id="ARBA00004651"/>
    </source>
</evidence>
<accession>A0AAE3EJT4</accession>
<evidence type="ECO:0000313" key="15">
    <source>
        <dbReference type="Proteomes" id="UP001198163"/>
    </source>
</evidence>
<dbReference type="GO" id="GO:0005886">
    <property type="term" value="C:plasma membrane"/>
    <property type="evidence" value="ECO:0007669"/>
    <property type="project" value="UniProtKB-SubCell"/>
</dbReference>
<comment type="similarity">
    <text evidence="2 13">Belongs to the type III secretion exporter family.</text>
</comment>
<gene>
    <name evidence="13 14" type="primary">flhB</name>
    <name evidence="14" type="ORF">K7J14_08870</name>
</gene>
<evidence type="ECO:0000256" key="7">
    <source>
        <dbReference type="ARBA" id="ARBA00022795"/>
    </source>
</evidence>
<keyword evidence="10 13" id="KW-0472">Membrane</keyword>
<evidence type="ECO:0000256" key="3">
    <source>
        <dbReference type="ARBA" id="ARBA00021622"/>
    </source>
</evidence>
<keyword evidence="6 13" id="KW-0812">Transmembrane</keyword>
<evidence type="ECO:0000256" key="2">
    <source>
        <dbReference type="ARBA" id="ARBA00010690"/>
    </source>
</evidence>
<keyword evidence="5 13" id="KW-1003">Cell membrane</keyword>
<proteinExistence type="inferred from homology"/>
<evidence type="ECO:0000256" key="13">
    <source>
        <dbReference type="RuleBase" id="RU364091"/>
    </source>
</evidence>
<evidence type="ECO:0000256" key="12">
    <source>
        <dbReference type="ARBA" id="ARBA00025078"/>
    </source>
</evidence>
<keyword evidence="14" id="KW-0969">Cilium</keyword>
<evidence type="ECO:0000256" key="10">
    <source>
        <dbReference type="ARBA" id="ARBA00023136"/>
    </source>
</evidence>
<keyword evidence="7 13" id="KW-1005">Bacterial flagellum biogenesis</keyword>
<keyword evidence="14" id="KW-0282">Flagellum</keyword>
<dbReference type="EMBL" id="JAINWA010000003">
    <property type="protein sequence ID" value="MCD1654814.1"/>
    <property type="molecule type" value="Genomic_DNA"/>
</dbReference>
<dbReference type="Gene3D" id="3.40.1690.10">
    <property type="entry name" value="secretion proteins EscU"/>
    <property type="match status" value="1"/>
</dbReference>
<comment type="subcellular location">
    <subcellularLocation>
        <location evidence="1">Cell membrane</location>
        <topology evidence="1">Multi-pass membrane protein</topology>
    </subcellularLocation>
</comment>
<evidence type="ECO:0000256" key="6">
    <source>
        <dbReference type="ARBA" id="ARBA00022692"/>
    </source>
</evidence>
<reference evidence="14" key="1">
    <citation type="submission" date="2021-08" db="EMBL/GenBank/DDBJ databases">
        <title>Comparative analyses of Brucepasteria parasyntrophica and Teretinema zuelzerae.</title>
        <authorList>
            <person name="Song Y."/>
            <person name="Brune A."/>
        </authorList>
    </citation>
    <scope>NUCLEOTIDE SEQUENCE</scope>
    <source>
        <strain evidence="14">DSM 1903</strain>
    </source>
</reference>
<dbReference type="SUPFAM" id="SSF160544">
    <property type="entry name" value="EscU C-terminal domain-like"/>
    <property type="match status" value="1"/>
</dbReference>
<evidence type="ECO:0000313" key="14">
    <source>
        <dbReference type="EMBL" id="MCD1654814.1"/>
    </source>
</evidence>
<dbReference type="AlphaFoldDB" id="A0AAE3EJT4"/>
<evidence type="ECO:0000256" key="4">
    <source>
        <dbReference type="ARBA" id="ARBA00022448"/>
    </source>
</evidence>
<keyword evidence="9 13" id="KW-1133">Transmembrane helix</keyword>
<protein>
    <recommendedName>
        <fullName evidence="3 13">Flagellar biosynthetic protein FlhB</fullName>
    </recommendedName>
</protein>
<dbReference type="RefSeq" id="WP_408033983.1">
    <property type="nucleotide sequence ID" value="NZ_JAINWA010000003.1"/>
</dbReference>
<feature type="transmembrane region" description="Helical" evidence="13">
    <location>
        <begin position="115"/>
        <end position="137"/>
    </location>
</feature>
<keyword evidence="11 13" id="KW-1006">Bacterial flagellum protein export</keyword>
<dbReference type="Proteomes" id="UP001198163">
    <property type="component" value="Unassembled WGS sequence"/>
</dbReference>
<feature type="transmembrane region" description="Helical" evidence="13">
    <location>
        <begin position="77"/>
        <end position="103"/>
    </location>
</feature>
<keyword evidence="8 13" id="KW-0653">Protein transport</keyword>
<dbReference type="InterPro" id="IPR006136">
    <property type="entry name" value="FlhB"/>
</dbReference>
<dbReference type="GO" id="GO:0044780">
    <property type="term" value="P:bacterial-type flagellum assembly"/>
    <property type="evidence" value="ECO:0007669"/>
    <property type="project" value="InterPro"/>
</dbReference>
<keyword evidence="15" id="KW-1185">Reference proteome</keyword>
<feature type="transmembrane region" description="Helical" evidence="13">
    <location>
        <begin position="181"/>
        <end position="200"/>
    </location>
</feature>